<dbReference type="Proteomes" id="UP000801492">
    <property type="component" value="Unassembled WGS sequence"/>
</dbReference>
<proteinExistence type="predicted"/>
<dbReference type="AlphaFoldDB" id="A0A8K0CGQ5"/>
<keyword evidence="2" id="KW-1185">Reference proteome</keyword>
<dbReference type="OrthoDB" id="8193560at2759"/>
<gene>
    <name evidence="1" type="ORF">ILUMI_21295</name>
</gene>
<evidence type="ECO:0000313" key="2">
    <source>
        <dbReference type="Proteomes" id="UP000801492"/>
    </source>
</evidence>
<reference evidence="1" key="1">
    <citation type="submission" date="2019-08" db="EMBL/GenBank/DDBJ databases">
        <title>The genome of the North American firefly Photinus pyralis.</title>
        <authorList>
            <consortium name="Photinus pyralis genome working group"/>
            <person name="Fallon T.R."/>
            <person name="Sander Lower S.E."/>
            <person name="Weng J.-K."/>
        </authorList>
    </citation>
    <scope>NUCLEOTIDE SEQUENCE</scope>
    <source>
        <strain evidence="1">TRF0915ILg1</strain>
        <tissue evidence="1">Whole body</tissue>
    </source>
</reference>
<protein>
    <submittedName>
        <fullName evidence="1">Uncharacterized protein</fullName>
    </submittedName>
</protein>
<sequence length="112" mass="13377">MKPKKKKRTNYERLEATCEKIPKHETLTIAGDLNAKIGKKEYLKGVAGKETIPSTTTDNEKRIINLHNRDNRRNKNRRKNEWFDEKCEKLIKEKKEARAKWLKTNKEKKEQK</sequence>
<dbReference type="EMBL" id="VTPC01090050">
    <property type="protein sequence ID" value="KAF2884876.1"/>
    <property type="molecule type" value="Genomic_DNA"/>
</dbReference>
<organism evidence="1 2">
    <name type="scientific">Ignelater luminosus</name>
    <name type="common">Cucubano</name>
    <name type="synonym">Pyrophorus luminosus</name>
    <dbReference type="NCBI Taxonomy" id="2038154"/>
    <lineage>
        <taxon>Eukaryota</taxon>
        <taxon>Metazoa</taxon>
        <taxon>Ecdysozoa</taxon>
        <taxon>Arthropoda</taxon>
        <taxon>Hexapoda</taxon>
        <taxon>Insecta</taxon>
        <taxon>Pterygota</taxon>
        <taxon>Neoptera</taxon>
        <taxon>Endopterygota</taxon>
        <taxon>Coleoptera</taxon>
        <taxon>Polyphaga</taxon>
        <taxon>Elateriformia</taxon>
        <taxon>Elateroidea</taxon>
        <taxon>Elateridae</taxon>
        <taxon>Agrypninae</taxon>
        <taxon>Pyrophorini</taxon>
        <taxon>Ignelater</taxon>
    </lineage>
</organism>
<comment type="caution">
    <text evidence="1">The sequence shown here is derived from an EMBL/GenBank/DDBJ whole genome shotgun (WGS) entry which is preliminary data.</text>
</comment>
<evidence type="ECO:0000313" key="1">
    <source>
        <dbReference type="EMBL" id="KAF2884876.1"/>
    </source>
</evidence>
<accession>A0A8K0CGQ5</accession>
<name>A0A8K0CGQ5_IGNLU</name>